<dbReference type="Pfam" id="PF01094">
    <property type="entry name" value="ANF_receptor"/>
    <property type="match status" value="1"/>
</dbReference>
<dbReference type="GO" id="GO:0016020">
    <property type="term" value="C:membrane"/>
    <property type="evidence" value="ECO:0007669"/>
    <property type="project" value="UniProtKB-SubCell"/>
</dbReference>
<keyword evidence="3" id="KW-1133">Transmembrane helix</keyword>
<evidence type="ECO:0000313" key="7">
    <source>
        <dbReference type="Proteomes" id="UP000278627"/>
    </source>
</evidence>
<reference evidence="6 7" key="2">
    <citation type="submission" date="2018-11" db="EMBL/GenBank/DDBJ databases">
        <authorList>
            <consortium name="Pathogen Informatics"/>
        </authorList>
    </citation>
    <scope>NUCLEOTIDE SEQUENCE [LARGE SCALE GENOMIC DNA]</scope>
</reference>
<dbReference type="InterPro" id="IPR001828">
    <property type="entry name" value="ANF_lig-bd_rcpt"/>
</dbReference>
<dbReference type="Gene3D" id="3.40.50.2300">
    <property type="match status" value="1"/>
</dbReference>
<dbReference type="InterPro" id="IPR052612">
    <property type="entry name" value="ANP_Clearance_Receptor"/>
</dbReference>
<keyword evidence="2" id="KW-0812">Transmembrane</keyword>
<feature type="domain" description="Receptor ligand binding region" evidence="5">
    <location>
        <begin position="135"/>
        <end position="274"/>
    </location>
</feature>
<evidence type="ECO:0000256" key="4">
    <source>
        <dbReference type="ARBA" id="ARBA00023136"/>
    </source>
</evidence>
<comment type="subcellular location">
    <subcellularLocation>
        <location evidence="1">Membrane</location>
    </subcellularLocation>
</comment>
<dbReference type="GO" id="GO:0007165">
    <property type="term" value="P:signal transduction"/>
    <property type="evidence" value="ECO:0007669"/>
    <property type="project" value="TreeGrafter"/>
</dbReference>
<dbReference type="STRING" id="6280.A0A0N4TA61"/>
<dbReference type="WBParaSite" id="BPAG_0000509801-mRNA-1">
    <property type="protein sequence ID" value="BPAG_0000509801-mRNA-1"/>
    <property type="gene ID" value="BPAG_0000509801"/>
</dbReference>
<reference evidence="8" key="1">
    <citation type="submission" date="2017-02" db="UniProtKB">
        <authorList>
            <consortium name="WormBaseParasite"/>
        </authorList>
    </citation>
    <scope>IDENTIFICATION</scope>
</reference>
<accession>A0A0N4TA61</accession>
<protein>
    <submittedName>
        <fullName evidence="8">ANF_receptor domain-containing protein</fullName>
    </submittedName>
</protein>
<dbReference type="GO" id="GO:0038023">
    <property type="term" value="F:signaling receptor activity"/>
    <property type="evidence" value="ECO:0007669"/>
    <property type="project" value="TreeGrafter"/>
</dbReference>
<dbReference type="SUPFAM" id="SSF53822">
    <property type="entry name" value="Periplasmic binding protein-like I"/>
    <property type="match status" value="1"/>
</dbReference>
<keyword evidence="7" id="KW-1185">Reference proteome</keyword>
<evidence type="ECO:0000313" key="6">
    <source>
        <dbReference type="EMBL" id="VDN86248.1"/>
    </source>
</evidence>
<keyword evidence="4" id="KW-0472">Membrane</keyword>
<dbReference type="GO" id="GO:0017046">
    <property type="term" value="F:peptide hormone binding"/>
    <property type="evidence" value="ECO:0007669"/>
    <property type="project" value="TreeGrafter"/>
</dbReference>
<evidence type="ECO:0000259" key="5">
    <source>
        <dbReference type="Pfam" id="PF01094"/>
    </source>
</evidence>
<evidence type="ECO:0000313" key="8">
    <source>
        <dbReference type="WBParaSite" id="BPAG_0000509801-mRNA-1"/>
    </source>
</evidence>
<organism evidence="8">
    <name type="scientific">Brugia pahangi</name>
    <name type="common">Filarial nematode worm</name>
    <dbReference type="NCBI Taxonomy" id="6280"/>
    <lineage>
        <taxon>Eukaryota</taxon>
        <taxon>Metazoa</taxon>
        <taxon>Ecdysozoa</taxon>
        <taxon>Nematoda</taxon>
        <taxon>Chromadorea</taxon>
        <taxon>Rhabditida</taxon>
        <taxon>Spirurina</taxon>
        <taxon>Spiruromorpha</taxon>
        <taxon>Filarioidea</taxon>
        <taxon>Onchocercidae</taxon>
        <taxon>Brugia</taxon>
    </lineage>
</organism>
<gene>
    <name evidence="6" type="ORF">BPAG_LOCUS5062</name>
</gene>
<dbReference type="Proteomes" id="UP000278627">
    <property type="component" value="Unassembled WGS sequence"/>
</dbReference>
<evidence type="ECO:0000256" key="3">
    <source>
        <dbReference type="ARBA" id="ARBA00022989"/>
    </source>
</evidence>
<evidence type="ECO:0000256" key="1">
    <source>
        <dbReference type="ARBA" id="ARBA00004370"/>
    </source>
</evidence>
<dbReference type="AlphaFoldDB" id="A0A0N4TA61"/>
<dbReference type="EMBL" id="UZAD01003129">
    <property type="protein sequence ID" value="VDN86248.1"/>
    <property type="molecule type" value="Genomic_DNA"/>
</dbReference>
<proteinExistence type="predicted"/>
<sequence length="326" mass="37907">MSSLKNNYDNTELLYEVPSLKNYYDDIKLLKLSTDEVKTTGGNEISVEVNQYKSHEVHILVTNSDQHSKNLILKSQHNIRHLRHIQSHRFIQRIQQERNVITDISSKYPMHILFPVPIKRGELTKNPFGITMDLVRPVVDIALEKVYHNKLLPKGSLRLHFKDTRLSDAHGPNVAISQLVTAKLDCIIGYVFVNALKSVARMSPYWKSATNNGIPVITTVGLTSNLDNRQEYKLLTRIISPYKILTKAIRMIFDRMNWLTVAYIFHEQRYGSSKISNVPYGECYLQVASLQVRYYQMDYNYFMFNELKFNHMQMFDILMKASKLAN</sequence>
<evidence type="ECO:0000256" key="2">
    <source>
        <dbReference type="ARBA" id="ARBA00022692"/>
    </source>
</evidence>
<dbReference type="InterPro" id="IPR028082">
    <property type="entry name" value="Peripla_BP_I"/>
</dbReference>
<dbReference type="PANTHER" id="PTHR44755">
    <property type="entry name" value="NATRIURETIC PEPTIDE RECEPTOR 3-RELATED"/>
    <property type="match status" value="1"/>
</dbReference>
<dbReference type="PANTHER" id="PTHR44755:SF10">
    <property type="entry name" value="RECEPTOR LIGAND BINDING REGION DOMAIN-CONTAINING PROTEIN"/>
    <property type="match status" value="1"/>
</dbReference>
<name>A0A0N4TA61_BRUPA</name>